<reference evidence="9" key="1">
    <citation type="submission" date="2019-06" db="EMBL/GenBank/DDBJ databases">
        <authorList>
            <consortium name="Wellcome Sanger Institute Data Sharing"/>
        </authorList>
    </citation>
    <scope>NUCLEOTIDE SEQUENCE [LARGE SCALE GENOMIC DNA]</scope>
</reference>
<evidence type="ECO:0000313" key="9">
    <source>
        <dbReference type="Ensembl" id="ENSSORP00005022617.1"/>
    </source>
</evidence>
<dbReference type="CTD" id="157313"/>
<feature type="compositionally biased region" description="Basic and acidic residues" evidence="7">
    <location>
        <begin position="162"/>
        <end position="172"/>
    </location>
</feature>
<feature type="compositionally biased region" description="Acidic residues" evidence="7">
    <location>
        <begin position="901"/>
        <end position="911"/>
    </location>
</feature>
<feature type="region of interest" description="Disordered" evidence="7">
    <location>
        <begin position="47"/>
        <end position="79"/>
    </location>
</feature>
<keyword evidence="5" id="KW-0539">Nucleus</keyword>
<evidence type="ECO:0000256" key="6">
    <source>
        <dbReference type="ARBA" id="ARBA00023306"/>
    </source>
</evidence>
<dbReference type="Pfam" id="PF15276">
    <property type="entry name" value="PP1_bind"/>
    <property type="match status" value="1"/>
</dbReference>
<reference evidence="9" key="3">
    <citation type="submission" date="2025-09" db="UniProtKB">
        <authorList>
            <consortium name="Ensembl"/>
        </authorList>
    </citation>
    <scope>IDENTIFICATION</scope>
</reference>
<proteinExistence type="predicted"/>
<dbReference type="AlphaFoldDB" id="A0A673A1K9"/>
<dbReference type="GeneID" id="115425115"/>
<dbReference type="GO" id="GO:0005694">
    <property type="term" value="C:chromosome"/>
    <property type="evidence" value="ECO:0007669"/>
    <property type="project" value="TreeGrafter"/>
</dbReference>
<feature type="region of interest" description="Disordered" evidence="7">
    <location>
        <begin position="734"/>
        <end position="817"/>
    </location>
</feature>
<feature type="compositionally biased region" description="Basic residues" evidence="7">
    <location>
        <begin position="769"/>
        <end position="778"/>
    </location>
</feature>
<dbReference type="RefSeq" id="XP_029998329.1">
    <property type="nucleotide sequence ID" value="XM_030142469.1"/>
</dbReference>
<dbReference type="Ensembl" id="ENSSORT00005023282.1">
    <property type="protein sequence ID" value="ENSSORP00005022617.1"/>
    <property type="gene ID" value="ENSSORG00005010997.1"/>
</dbReference>
<evidence type="ECO:0000256" key="5">
    <source>
        <dbReference type="ARBA" id="ARBA00023242"/>
    </source>
</evidence>
<keyword evidence="3" id="KW-0597">Phosphoprotein</keyword>
<dbReference type="GO" id="GO:0007088">
    <property type="term" value="P:regulation of mitotic nuclear division"/>
    <property type="evidence" value="ECO:0007669"/>
    <property type="project" value="TreeGrafter"/>
</dbReference>
<dbReference type="PANTHER" id="PTHR21603:SF16">
    <property type="entry name" value="CELL DIVISION CYCLE-ASSOCIATED PROTEIN 2"/>
    <property type="match status" value="1"/>
</dbReference>
<feature type="region of interest" description="Disordered" evidence="7">
    <location>
        <begin position="452"/>
        <end position="558"/>
    </location>
</feature>
<feature type="compositionally biased region" description="Polar residues" evidence="7">
    <location>
        <begin position="853"/>
        <end position="862"/>
    </location>
</feature>
<feature type="region of interest" description="Disordered" evidence="7">
    <location>
        <begin position="162"/>
        <end position="185"/>
    </location>
</feature>
<evidence type="ECO:0000256" key="1">
    <source>
        <dbReference type="ARBA" id="ARBA00004123"/>
    </source>
</evidence>
<evidence type="ECO:0000259" key="8">
    <source>
        <dbReference type="Pfam" id="PF15276"/>
    </source>
</evidence>
<dbReference type="InterPro" id="IPR029334">
    <property type="entry name" value="PP1-bd"/>
</dbReference>
<protein>
    <recommendedName>
        <fullName evidence="8">PP1-binding domain-containing protein</fullName>
    </recommendedName>
</protein>
<feature type="compositionally biased region" description="Polar residues" evidence="7">
    <location>
        <begin position="799"/>
        <end position="810"/>
    </location>
</feature>
<gene>
    <name evidence="9" type="primary">cdca2</name>
</gene>
<name>A0A673A1K9_9TELE</name>
<feature type="compositionally biased region" description="Basic and acidic residues" evidence="7">
    <location>
        <begin position="781"/>
        <end position="796"/>
    </location>
</feature>
<evidence type="ECO:0000256" key="3">
    <source>
        <dbReference type="ARBA" id="ARBA00022553"/>
    </source>
</evidence>
<feature type="compositionally biased region" description="Polar residues" evidence="7">
    <location>
        <begin position="257"/>
        <end position="273"/>
    </location>
</feature>
<evidence type="ECO:0000256" key="2">
    <source>
        <dbReference type="ARBA" id="ARBA00022499"/>
    </source>
</evidence>
<feature type="compositionally biased region" description="Polar residues" evidence="7">
    <location>
        <begin position="454"/>
        <end position="474"/>
    </location>
</feature>
<keyword evidence="10" id="KW-1185">Reference proteome</keyword>
<keyword evidence="2" id="KW-1017">Isopeptide bond</keyword>
<sequence>MASLEINTPDTQEDQKDSCTVLADTSFAPLNFSGLTPSQFGISVQSFTPASLPSSKRKDKSRLAQLKARRRSSVGVRGSPETNSLIRFIAQQKMKTPTSHRTPELVKSSPFLPRVASTLKQKMASFQSLMGLEESEVCEAMPRQDSNTGGCIKTRDYLSDRTNLDAGKENHPRLMTPTPGKRRRVGPIQGCEMEIREASAPTLHFSLREQEEEEQPVRQGPVQSSETVEEAQAELISPPFFADCEPPVSSEVKAYSPTENQQEGVFELQSLSRPTPDDPAAASPAQPAPPFQILSLPSLLEMKPTGEVDSTVGPTVKRKKKQVRFGRPLSPELFDKTLPPSTPLQKGSTPARAPTPGGSLKLRSLLKTPERNEPQTPTQQDPSSPTMFGASPTLIVLRSRRMSSTGEDDEETDGKIVFPSKEEINIAVTDDAGFTWDAQPLNLNDAFDEEFLSQIPTESDSQPNTVSLMDTLQTPEPVCLKGKETQPQADGEAPAPGRCSNRRKKAAPEHGSTTESPAPSSSRKRKQPEESEPVKRSTRSAAKSASGKMKMTSTATRRWNREVDRSLYGSREYASKNPALSPITERRSFISQSPVVLESFCTAQPQEPQLHVFSIGQSGNGDLATEVATGDINAPNTFTAPEVSICFQDSGTGKRRRMSGRRGGGKAIKGRKVISEGNLQDQMEEKVDECCEGQATISQEDSKETLLTQTILENLGDATEELCAANSAQSLCTDTDGKAECPTRSDSPTSVCRPAGEEFKDTLSLSAQRKVKRGRRSQRSQPEEDKMNHKVEERGQGEQAASQQENNRSGSDSHEEERAAHLCLAPWQADFNFEDVFKPVAARGQRSVRRSLRNQSNLDHGSNGTGLAWLPHISPDSSKEARRRTRGRRLSGALPAKPSVPEEDTAGTETA</sequence>
<accession>A0A673A1K9</accession>
<dbReference type="GO" id="GO:0005634">
    <property type="term" value="C:nucleus"/>
    <property type="evidence" value="ECO:0007669"/>
    <property type="project" value="UniProtKB-SubCell"/>
</dbReference>
<dbReference type="PANTHER" id="PTHR21603">
    <property type="entry name" value="ANTIGEN KI-67-LIKE PROTEIN"/>
    <property type="match status" value="1"/>
</dbReference>
<keyword evidence="4" id="KW-0832">Ubl conjugation</keyword>
<dbReference type="InParanoid" id="A0A673A1K9"/>
<comment type="subcellular location">
    <subcellularLocation>
        <location evidence="1">Nucleus</location>
    </subcellularLocation>
</comment>
<dbReference type="OrthoDB" id="9947694at2759"/>
<dbReference type="GO" id="GO:0051983">
    <property type="term" value="P:regulation of chromosome segregation"/>
    <property type="evidence" value="ECO:0007669"/>
    <property type="project" value="TreeGrafter"/>
</dbReference>
<feature type="region of interest" description="Disordered" evidence="7">
    <location>
        <begin position="208"/>
        <end position="418"/>
    </location>
</feature>
<evidence type="ECO:0000256" key="7">
    <source>
        <dbReference type="SAM" id="MobiDB-lite"/>
    </source>
</evidence>
<reference evidence="9" key="2">
    <citation type="submission" date="2025-08" db="UniProtKB">
        <authorList>
            <consortium name="Ensembl"/>
        </authorList>
    </citation>
    <scope>IDENTIFICATION</scope>
</reference>
<organism evidence="9 10">
    <name type="scientific">Sphaeramia orbicularis</name>
    <name type="common">orbiculate cardinalfish</name>
    <dbReference type="NCBI Taxonomy" id="375764"/>
    <lineage>
        <taxon>Eukaryota</taxon>
        <taxon>Metazoa</taxon>
        <taxon>Chordata</taxon>
        <taxon>Craniata</taxon>
        <taxon>Vertebrata</taxon>
        <taxon>Euteleostomi</taxon>
        <taxon>Actinopterygii</taxon>
        <taxon>Neopterygii</taxon>
        <taxon>Teleostei</taxon>
        <taxon>Neoteleostei</taxon>
        <taxon>Acanthomorphata</taxon>
        <taxon>Gobiaria</taxon>
        <taxon>Kurtiformes</taxon>
        <taxon>Apogonoidei</taxon>
        <taxon>Apogonidae</taxon>
        <taxon>Apogoninae</taxon>
        <taxon>Sphaeramia</taxon>
    </lineage>
</organism>
<evidence type="ECO:0000256" key="4">
    <source>
        <dbReference type="ARBA" id="ARBA00022843"/>
    </source>
</evidence>
<dbReference type="Proteomes" id="UP000472271">
    <property type="component" value="Chromosome 9"/>
</dbReference>
<feature type="domain" description="PP1-binding" evidence="8">
    <location>
        <begin position="319"/>
        <end position="367"/>
    </location>
</feature>
<feature type="region of interest" description="Disordered" evidence="7">
    <location>
        <begin position="843"/>
        <end position="911"/>
    </location>
</feature>
<keyword evidence="6" id="KW-0131">Cell cycle</keyword>
<feature type="compositionally biased region" description="Polar residues" evidence="7">
    <location>
        <begin position="511"/>
        <end position="521"/>
    </location>
</feature>
<evidence type="ECO:0000313" key="10">
    <source>
        <dbReference type="Proteomes" id="UP000472271"/>
    </source>
</evidence>
<feature type="compositionally biased region" description="Low complexity" evidence="7">
    <location>
        <begin position="374"/>
        <end position="386"/>
    </location>
</feature>
<dbReference type="FunCoup" id="A0A673A1K9">
    <property type="interactions" value="858"/>
</dbReference>